<feature type="region of interest" description="Disordered" evidence="1">
    <location>
        <begin position="1"/>
        <end position="23"/>
    </location>
</feature>
<dbReference type="InterPro" id="IPR018720">
    <property type="entry name" value="DUF2249"/>
</dbReference>
<dbReference type="Proteomes" id="UP000198520">
    <property type="component" value="Unassembled WGS sequence"/>
</dbReference>
<feature type="compositionally biased region" description="Low complexity" evidence="1">
    <location>
        <begin position="1"/>
        <end position="15"/>
    </location>
</feature>
<proteinExistence type="predicted"/>
<keyword evidence="4" id="KW-1185">Reference proteome</keyword>
<evidence type="ECO:0000259" key="2">
    <source>
        <dbReference type="Pfam" id="PF10006"/>
    </source>
</evidence>
<dbReference type="STRING" id="285351.SAMN04488035_1340"/>
<evidence type="ECO:0000313" key="3">
    <source>
        <dbReference type="EMBL" id="SFF05047.1"/>
    </source>
</evidence>
<sequence>MSQPIEILPAAPEPASGGCGCGGHDEAAPVLDVRTIPHAVRHGAVFGAFDSIPAGGSLVIIAPHLPAPLLAQLAQRAPIDVETIVDGPTDWHVRITRRADPTQS</sequence>
<accession>A0A1I2FJZ1</accession>
<protein>
    <submittedName>
        <fullName evidence="3">Uncharacterized conserved protein, DUF2249 family</fullName>
    </submittedName>
</protein>
<feature type="domain" description="DUF2249" evidence="2">
    <location>
        <begin position="30"/>
        <end position="97"/>
    </location>
</feature>
<dbReference type="OrthoDB" id="8451629at2"/>
<gene>
    <name evidence="3" type="ORF">SAMN04488035_1340</name>
</gene>
<dbReference type="AlphaFoldDB" id="A0A1I2FJZ1"/>
<evidence type="ECO:0000313" key="4">
    <source>
        <dbReference type="Proteomes" id="UP000198520"/>
    </source>
</evidence>
<name>A0A1I2FJZ1_9MICO</name>
<dbReference type="EMBL" id="FONZ01000002">
    <property type="protein sequence ID" value="SFF05047.1"/>
    <property type="molecule type" value="Genomic_DNA"/>
</dbReference>
<dbReference type="Pfam" id="PF10006">
    <property type="entry name" value="DUF2249"/>
    <property type="match status" value="1"/>
</dbReference>
<dbReference type="RefSeq" id="WP_093376401.1">
    <property type="nucleotide sequence ID" value="NZ_BNAN01000002.1"/>
</dbReference>
<reference evidence="4" key="1">
    <citation type="submission" date="2016-10" db="EMBL/GenBank/DDBJ databases">
        <authorList>
            <person name="Varghese N."/>
            <person name="Submissions S."/>
        </authorList>
    </citation>
    <scope>NUCLEOTIDE SEQUENCE [LARGE SCALE GENOMIC DNA]</scope>
    <source>
        <strain evidence="4">DSM 19083</strain>
    </source>
</reference>
<organism evidence="3 4">
    <name type="scientific">Flavimobilis marinus</name>
    <dbReference type="NCBI Taxonomy" id="285351"/>
    <lineage>
        <taxon>Bacteria</taxon>
        <taxon>Bacillati</taxon>
        <taxon>Actinomycetota</taxon>
        <taxon>Actinomycetes</taxon>
        <taxon>Micrococcales</taxon>
        <taxon>Jonesiaceae</taxon>
        <taxon>Flavimobilis</taxon>
    </lineage>
</organism>
<evidence type="ECO:0000256" key="1">
    <source>
        <dbReference type="SAM" id="MobiDB-lite"/>
    </source>
</evidence>